<feature type="region of interest" description="Disordered" evidence="3">
    <location>
        <begin position="93"/>
        <end position="147"/>
    </location>
</feature>
<keyword evidence="6" id="KW-1185">Reference proteome</keyword>
<sequence length="539" mass="59304">MLSRQYIDNNMRASAWSYSANKDKKKNVPDHLLSSTTAEGDAGSKSTYGSADRCCTVCAGGLFLPRQMTDSDEAAPALVDVGSMSMSMSLSLSVSSPARNTRGTPASPTSMVSPTSMLSSPSWSSSRKLERFEQERRSSSSGGKDLPEVARIHQDEILLGKKYGKGGSSTVFEVTGFNLGHVPANAAADKQQQRQQQVLREAITGSFPQKDRYVLKKLSTRIESGLPDDKYARACAINLVLEANILRVLNHPNVLKLHGMSPPEEEAPYLILTCLPESMELRILHWRNLVRKQKKHLSTSGGSMWRMVSAVGGSKKQAYSAHIKLRKLLWERLHVGRDIARAVDHLHSKGIIYRDLKVSNIGFDSSGVVKIFDFGISRFLPRSSSEGNGTGNGNDEETFAMSKAGTKMFMAPEVMGKQPYNCKADVYSFGVLLWQLLAISTPKPLIDDLNSCSTQAIGVDQFPIFDFPMCPCWPATTRDLIQSLMSLDARGRPSMEEAHVALTYQLEKLKRAFTQQDSVPVLSAVSSVRLASSQSFRRP</sequence>
<comment type="caution">
    <text evidence="5">The sequence shown here is derived from an EMBL/GenBank/DDBJ whole genome shotgun (WGS) entry which is preliminary data.</text>
</comment>
<dbReference type="Proteomes" id="UP001153069">
    <property type="component" value="Unassembled WGS sequence"/>
</dbReference>
<dbReference type="GO" id="GO:0005524">
    <property type="term" value="F:ATP binding"/>
    <property type="evidence" value="ECO:0007669"/>
    <property type="project" value="UniProtKB-KW"/>
</dbReference>
<feature type="domain" description="Protein kinase" evidence="4">
    <location>
        <begin position="157"/>
        <end position="502"/>
    </location>
</feature>
<dbReference type="Gene3D" id="3.30.200.20">
    <property type="entry name" value="Phosphorylase Kinase, domain 1"/>
    <property type="match status" value="1"/>
</dbReference>
<keyword evidence="5" id="KW-0808">Transferase</keyword>
<dbReference type="InterPro" id="IPR051681">
    <property type="entry name" value="Ser/Thr_Kinases-Pseudokinases"/>
</dbReference>
<keyword evidence="2" id="KW-0067">ATP-binding</keyword>
<feature type="region of interest" description="Disordered" evidence="3">
    <location>
        <begin position="25"/>
        <end position="49"/>
    </location>
</feature>
<dbReference type="OrthoDB" id="199442at2759"/>
<keyword evidence="5" id="KW-0418">Kinase</keyword>
<dbReference type="InterPro" id="IPR000719">
    <property type="entry name" value="Prot_kinase_dom"/>
</dbReference>
<evidence type="ECO:0000256" key="3">
    <source>
        <dbReference type="SAM" id="MobiDB-lite"/>
    </source>
</evidence>
<dbReference type="SMART" id="SM00220">
    <property type="entry name" value="S_TKc"/>
    <property type="match status" value="1"/>
</dbReference>
<evidence type="ECO:0000256" key="2">
    <source>
        <dbReference type="ARBA" id="ARBA00022840"/>
    </source>
</evidence>
<dbReference type="Pfam" id="PF00069">
    <property type="entry name" value="Pkinase"/>
    <property type="match status" value="1"/>
</dbReference>
<evidence type="ECO:0000256" key="1">
    <source>
        <dbReference type="ARBA" id="ARBA00022741"/>
    </source>
</evidence>
<feature type="compositionally biased region" description="Polar residues" evidence="3">
    <location>
        <begin position="33"/>
        <end position="49"/>
    </location>
</feature>
<evidence type="ECO:0000313" key="5">
    <source>
        <dbReference type="EMBL" id="CAB9496055.1"/>
    </source>
</evidence>
<organism evidence="5 6">
    <name type="scientific">Seminavis robusta</name>
    <dbReference type="NCBI Taxonomy" id="568900"/>
    <lineage>
        <taxon>Eukaryota</taxon>
        <taxon>Sar</taxon>
        <taxon>Stramenopiles</taxon>
        <taxon>Ochrophyta</taxon>
        <taxon>Bacillariophyta</taxon>
        <taxon>Bacillariophyceae</taxon>
        <taxon>Bacillariophycidae</taxon>
        <taxon>Naviculales</taxon>
        <taxon>Naviculaceae</taxon>
        <taxon>Seminavis</taxon>
    </lineage>
</organism>
<dbReference type="PROSITE" id="PS50011">
    <property type="entry name" value="PROTEIN_KINASE_DOM"/>
    <property type="match status" value="1"/>
</dbReference>
<protein>
    <submittedName>
        <fullName evidence="5">SPS1-related proline-alanine-rich protein kinase</fullName>
    </submittedName>
</protein>
<gene>
    <name evidence="5" type="ORF">SEMRO_1_G000340.1</name>
</gene>
<dbReference type="Gene3D" id="1.10.510.10">
    <property type="entry name" value="Transferase(Phosphotransferase) domain 1"/>
    <property type="match status" value="1"/>
</dbReference>
<dbReference type="PANTHER" id="PTHR44329:SF298">
    <property type="entry name" value="MIXED LINEAGE KINASE DOMAIN-LIKE PROTEIN"/>
    <property type="match status" value="1"/>
</dbReference>
<proteinExistence type="predicted"/>
<reference evidence="5" key="1">
    <citation type="submission" date="2020-06" db="EMBL/GenBank/DDBJ databases">
        <authorList>
            <consortium name="Plant Systems Biology data submission"/>
        </authorList>
    </citation>
    <scope>NUCLEOTIDE SEQUENCE</scope>
    <source>
        <strain evidence="5">D6</strain>
    </source>
</reference>
<dbReference type="SUPFAM" id="SSF56112">
    <property type="entry name" value="Protein kinase-like (PK-like)"/>
    <property type="match status" value="1"/>
</dbReference>
<keyword evidence="1" id="KW-0547">Nucleotide-binding</keyword>
<dbReference type="EMBL" id="CAICTM010000001">
    <property type="protein sequence ID" value="CAB9496055.1"/>
    <property type="molecule type" value="Genomic_DNA"/>
</dbReference>
<dbReference type="InterPro" id="IPR011009">
    <property type="entry name" value="Kinase-like_dom_sf"/>
</dbReference>
<evidence type="ECO:0000259" key="4">
    <source>
        <dbReference type="PROSITE" id="PS50011"/>
    </source>
</evidence>
<name>A0A9N8D8V9_9STRA</name>
<accession>A0A9N8D8V9</accession>
<dbReference type="PANTHER" id="PTHR44329">
    <property type="entry name" value="SERINE/THREONINE-PROTEIN KINASE TNNI3K-RELATED"/>
    <property type="match status" value="1"/>
</dbReference>
<evidence type="ECO:0000313" key="6">
    <source>
        <dbReference type="Proteomes" id="UP001153069"/>
    </source>
</evidence>
<feature type="compositionally biased region" description="Basic and acidic residues" evidence="3">
    <location>
        <begin position="127"/>
        <end position="138"/>
    </location>
</feature>
<dbReference type="AlphaFoldDB" id="A0A9N8D8V9"/>
<feature type="compositionally biased region" description="Low complexity" evidence="3">
    <location>
        <begin position="104"/>
        <end position="126"/>
    </location>
</feature>
<dbReference type="GO" id="GO:0004674">
    <property type="term" value="F:protein serine/threonine kinase activity"/>
    <property type="evidence" value="ECO:0007669"/>
    <property type="project" value="TreeGrafter"/>
</dbReference>